<comment type="subcellular location">
    <subcellularLocation>
        <location evidence="5">Secreted</location>
    </subcellularLocation>
    <subcellularLocation>
        <location evidence="5">Bacterial flagellum</location>
    </subcellularLocation>
</comment>
<dbReference type="Pfam" id="PF02465">
    <property type="entry name" value="FliD_N"/>
    <property type="match status" value="1"/>
</dbReference>
<evidence type="ECO:0000259" key="6">
    <source>
        <dbReference type="Pfam" id="PF02465"/>
    </source>
</evidence>
<keyword evidence="9" id="KW-1185">Reference proteome</keyword>
<name>A0ABY5KZS1_9CELL</name>
<gene>
    <name evidence="8" type="primary">fliD</name>
    <name evidence="8" type="ORF">NP064_03220</name>
</gene>
<feature type="domain" description="Flagellar hook-associated protein 2 N-terminal" evidence="6">
    <location>
        <begin position="11"/>
        <end position="106"/>
    </location>
</feature>
<organism evidence="8 9">
    <name type="scientific">Cellulomonas chengniuliangii</name>
    <dbReference type="NCBI Taxonomy" id="2968084"/>
    <lineage>
        <taxon>Bacteria</taxon>
        <taxon>Bacillati</taxon>
        <taxon>Actinomycetota</taxon>
        <taxon>Actinomycetes</taxon>
        <taxon>Micrococcales</taxon>
        <taxon>Cellulomonadaceae</taxon>
        <taxon>Cellulomonas</taxon>
    </lineage>
</organism>
<evidence type="ECO:0000313" key="9">
    <source>
        <dbReference type="Proteomes" id="UP001316189"/>
    </source>
</evidence>
<dbReference type="PANTHER" id="PTHR30288">
    <property type="entry name" value="FLAGELLAR CAP/ASSEMBLY PROTEIN FLID"/>
    <property type="match status" value="1"/>
</dbReference>
<accession>A0ABY5KZS1</accession>
<comment type="similarity">
    <text evidence="1 5">Belongs to the FliD family.</text>
</comment>
<dbReference type="EMBL" id="CP101988">
    <property type="protein sequence ID" value="UUI75934.1"/>
    <property type="molecule type" value="Genomic_DNA"/>
</dbReference>
<keyword evidence="5" id="KW-0964">Secreted</keyword>
<keyword evidence="8" id="KW-0282">Flagellum</keyword>
<evidence type="ECO:0000256" key="3">
    <source>
        <dbReference type="ARBA" id="ARBA00023054"/>
    </source>
</evidence>
<dbReference type="InterPro" id="IPR040026">
    <property type="entry name" value="FliD"/>
</dbReference>
<keyword evidence="4 5" id="KW-0975">Bacterial flagellum</keyword>
<dbReference type="InterPro" id="IPR010809">
    <property type="entry name" value="FliD_C"/>
</dbReference>
<comment type="subunit">
    <text evidence="2 5">Homopentamer.</text>
</comment>
<keyword evidence="3" id="KW-0175">Coiled coil</keyword>
<feature type="domain" description="Flagellar hook-associated protein 2 C-terminal" evidence="7">
    <location>
        <begin position="209"/>
        <end position="435"/>
    </location>
</feature>
<evidence type="ECO:0000256" key="2">
    <source>
        <dbReference type="ARBA" id="ARBA00011255"/>
    </source>
</evidence>
<evidence type="ECO:0000256" key="1">
    <source>
        <dbReference type="ARBA" id="ARBA00009764"/>
    </source>
</evidence>
<evidence type="ECO:0000313" key="8">
    <source>
        <dbReference type="EMBL" id="UUI75934.1"/>
    </source>
</evidence>
<reference evidence="8 9" key="1">
    <citation type="submission" date="2022-07" db="EMBL/GenBank/DDBJ databases">
        <title>Novel species in genus cellulomonas.</title>
        <authorList>
            <person name="Ye L."/>
        </authorList>
    </citation>
    <scope>NUCLEOTIDE SEQUENCE [LARGE SCALE GENOMIC DNA]</scope>
    <source>
        <strain evidence="9">zg-Y338</strain>
    </source>
</reference>
<comment type="function">
    <text evidence="5">Required for morphogenesis and for the elongation of the flagellar filament by facilitating polymerization of the flagellin monomers at the tip of growing filament. Forms a capping structure, which prevents flagellin subunits (transported through the central channel of the flagellum) from leaking out without polymerization at the distal end.</text>
</comment>
<dbReference type="InterPro" id="IPR003481">
    <property type="entry name" value="FliD_N"/>
</dbReference>
<dbReference type="Proteomes" id="UP001316189">
    <property type="component" value="Chromosome"/>
</dbReference>
<sequence>MGSLGIDGLVSGLNTTDLINQLMLAEAGPQRLLVSKQSSTSSMVTALQALNAKLSSLGDAATAATKTSSWAAAHATSSHSSVTATATAGAQPSTLSFTVSQVAQSQSSLVTLPSGYDTTTPSFTISQGGVDTVVTAASSDITDIVSAFNASGTGVKAAAVNVGTAAAPEYRLQLTGVETGAGKGFSLSVATGADGSGTQPLTLNDVRTAQDARLTLWAGTAFEQPVTSSTNTFSGLMAGVDVTVTQVEAEPVSLTVARDDAAVTKLATDLMGSLGVVMSEISSRTAPTTTTAADGRSIVTGGLFSGDSAVRGLQQQLQSAMAFPVDGMSPSEVGISINAKTGQFDFDEEKFAAALAADPARVEKIVSGLAARVGEVATGASDKYEGTLTLKIQSQEGMVKSLGEQIASWDLRLASRREGLQKTYAALEVSLSNLQSQSSWLTSQIASLPSTSS</sequence>
<proteinExistence type="inferred from homology"/>
<protein>
    <recommendedName>
        <fullName evidence="5">Flagellar hook-associated protein 2</fullName>
        <shortName evidence="5">HAP2</shortName>
    </recommendedName>
    <alternativeName>
        <fullName evidence="5">Flagellar cap protein</fullName>
    </alternativeName>
</protein>
<dbReference type="RefSeq" id="WP_227567946.1">
    <property type="nucleotide sequence ID" value="NZ_CP101988.1"/>
</dbReference>
<dbReference type="Pfam" id="PF07195">
    <property type="entry name" value="FliD_C"/>
    <property type="match status" value="1"/>
</dbReference>
<dbReference type="PANTHER" id="PTHR30288:SF0">
    <property type="entry name" value="FLAGELLAR HOOK-ASSOCIATED PROTEIN 2"/>
    <property type="match status" value="1"/>
</dbReference>
<keyword evidence="8" id="KW-0969">Cilium</keyword>
<evidence type="ECO:0000256" key="4">
    <source>
        <dbReference type="ARBA" id="ARBA00023143"/>
    </source>
</evidence>
<evidence type="ECO:0000259" key="7">
    <source>
        <dbReference type="Pfam" id="PF07195"/>
    </source>
</evidence>
<evidence type="ECO:0000256" key="5">
    <source>
        <dbReference type="RuleBase" id="RU362066"/>
    </source>
</evidence>
<keyword evidence="8" id="KW-0966">Cell projection</keyword>